<comment type="caution">
    <text evidence="1">The sequence shown here is derived from an EMBL/GenBank/DDBJ whole genome shotgun (WGS) entry which is preliminary data.</text>
</comment>
<dbReference type="EMBL" id="SNRW01018574">
    <property type="protein sequence ID" value="KAA6367205.1"/>
    <property type="molecule type" value="Genomic_DNA"/>
</dbReference>
<evidence type="ECO:0000313" key="3">
    <source>
        <dbReference type="Proteomes" id="UP000324800"/>
    </source>
</evidence>
<name>A0A5J4U4P4_9EUKA</name>
<accession>A0A5J4U4P4</accession>
<gene>
    <name evidence="2" type="ORF">EZS28_037267</name>
    <name evidence="1" type="ORF">EZS28_039353</name>
</gene>
<protein>
    <submittedName>
        <fullName evidence="1">Uncharacterized protein</fullName>
    </submittedName>
</protein>
<dbReference type="EMBL" id="SNRW01020808">
    <property type="protein sequence ID" value="KAA6365120.1"/>
    <property type="molecule type" value="Genomic_DNA"/>
</dbReference>
<dbReference type="AlphaFoldDB" id="A0A5J4U4P4"/>
<reference evidence="1 3" key="1">
    <citation type="submission" date="2019-03" db="EMBL/GenBank/DDBJ databases">
        <title>Single cell metagenomics reveals metabolic interactions within the superorganism composed of flagellate Streblomastix strix and complex community of Bacteroidetes bacteria on its surface.</title>
        <authorList>
            <person name="Treitli S.C."/>
            <person name="Kolisko M."/>
            <person name="Husnik F."/>
            <person name="Keeling P."/>
            <person name="Hampl V."/>
        </authorList>
    </citation>
    <scope>NUCLEOTIDE SEQUENCE [LARGE SCALE GENOMIC DNA]</scope>
    <source>
        <strain evidence="1">ST1C</strain>
    </source>
</reference>
<evidence type="ECO:0000313" key="1">
    <source>
        <dbReference type="EMBL" id="KAA6365120.1"/>
    </source>
</evidence>
<proteinExistence type="predicted"/>
<sequence>MPAVGLIAPNGPETAPITLCNTGAIHLAADVTQ</sequence>
<evidence type="ECO:0000313" key="2">
    <source>
        <dbReference type="EMBL" id="KAA6367205.1"/>
    </source>
</evidence>
<dbReference type="Proteomes" id="UP000324800">
    <property type="component" value="Unassembled WGS sequence"/>
</dbReference>
<organism evidence="1 3">
    <name type="scientific">Streblomastix strix</name>
    <dbReference type="NCBI Taxonomy" id="222440"/>
    <lineage>
        <taxon>Eukaryota</taxon>
        <taxon>Metamonada</taxon>
        <taxon>Preaxostyla</taxon>
        <taxon>Oxymonadida</taxon>
        <taxon>Streblomastigidae</taxon>
        <taxon>Streblomastix</taxon>
    </lineage>
</organism>
<feature type="non-terminal residue" evidence="1">
    <location>
        <position position="33"/>
    </location>
</feature>